<dbReference type="RefSeq" id="WP_013267352.1">
    <property type="nucleotide sequence ID" value="NC_014374.1"/>
</dbReference>
<dbReference type="InterPro" id="IPR003673">
    <property type="entry name" value="CoA-Trfase_fam_III"/>
</dbReference>
<dbReference type="GeneID" id="9499694"/>
<dbReference type="InterPro" id="IPR050483">
    <property type="entry name" value="CoA-transferase_III_domain"/>
</dbReference>
<evidence type="ECO:0000313" key="2">
    <source>
        <dbReference type="EMBL" id="ADL19840.1"/>
    </source>
</evidence>
<sequence>MSGLPLEGVRVLDFTHAVAGPFASMLLADMGAEVIKVEPPEGDEVRQAAPVVGGLSAIFAASNRNKKSVAVNLRHPRAREVIARLAGSSHVVLENFRPGVRERLGVDPESLFKVNRDLVYVSIKGFRPDSQYGDLPAYDMVVQAMSGLMMSLGTPSDPPLRVPFALFDIFTGYMAALEALAGLYSGRRPYYAEAYLFDVGLYSMNYLVNAFLATGRDPERLGHEHPSYAPHQAYVGSDGRWFVVAVVNDRQWAKLCEALGLRDLAEDRELQGNLARVSRREYINRRLQEVFSTRPRDHWVDLLRKAGVPVAPVYTLSELFSDPYSREDMERVSGSPYGLISFPGRLNGVRPQIRSPPPARQGEQTEEVLRELGFDDKELESLRADGVVG</sequence>
<organism evidence="2 3">
    <name type="scientific">Acidilobus saccharovorans (strain DSM 16705 / JCM 18335 / VKM B-2471 / 345-15)</name>
    <dbReference type="NCBI Taxonomy" id="666510"/>
    <lineage>
        <taxon>Archaea</taxon>
        <taxon>Thermoproteota</taxon>
        <taxon>Thermoprotei</taxon>
        <taxon>Acidilobales</taxon>
        <taxon>Acidilobaceae</taxon>
        <taxon>Acidilobus</taxon>
    </lineage>
</organism>
<evidence type="ECO:0000313" key="3">
    <source>
        <dbReference type="Proteomes" id="UP000000346"/>
    </source>
</evidence>
<dbReference type="InterPro" id="IPR023606">
    <property type="entry name" value="CoA-Trfase_III_dom_1_sf"/>
</dbReference>
<dbReference type="Pfam" id="PF02515">
    <property type="entry name" value="CoA_transf_3"/>
    <property type="match status" value="1"/>
</dbReference>
<dbReference type="PANTHER" id="PTHR48207">
    <property type="entry name" value="SUCCINATE--HYDROXYMETHYLGLUTARATE COA-TRANSFERASE"/>
    <property type="match status" value="1"/>
</dbReference>
<accession>D9PZ53</accession>
<dbReference type="Gene3D" id="3.30.1540.10">
    <property type="entry name" value="formyl-coa transferase, domain 3"/>
    <property type="match status" value="1"/>
</dbReference>
<dbReference type="GO" id="GO:0008410">
    <property type="term" value="F:CoA-transferase activity"/>
    <property type="evidence" value="ECO:0007669"/>
    <property type="project" value="TreeGrafter"/>
</dbReference>
<reference evidence="2 3" key="1">
    <citation type="journal article" date="2010" name="Appl. Environ. Microbiol.">
        <title>The genome sequence of the crenarchaeon Acidilobus saccharovorans supports a new order, Acidilobales, and suggests an important ecological role in terrestrial acidic hot springs.</title>
        <authorList>
            <person name="Mardanov A.V."/>
            <person name="Svetlitchnyi V.A."/>
            <person name="Beletsky A.V."/>
            <person name="Prokofeva M.I."/>
            <person name="Bonch-Osmolovskaya E.A."/>
            <person name="Ravin N.V."/>
            <person name="Skryabin K.G."/>
        </authorList>
    </citation>
    <scope>NUCLEOTIDE SEQUENCE [LARGE SCALE GENOMIC DNA]</scope>
    <source>
        <strain evidence="3">DSM 16705 / JCM 18335 / VKM B-2471 / 345-15</strain>
    </source>
</reference>
<dbReference type="Gene3D" id="3.40.50.10540">
    <property type="entry name" value="Crotonobetainyl-coa:carnitine coa-transferase, domain 1"/>
    <property type="match status" value="1"/>
</dbReference>
<dbReference type="PANTHER" id="PTHR48207:SF3">
    <property type="entry name" value="SUCCINATE--HYDROXYMETHYLGLUTARATE COA-TRANSFERASE"/>
    <property type="match status" value="1"/>
</dbReference>
<keyword evidence="1" id="KW-0808">Transferase</keyword>
<dbReference type="STRING" id="666510.ASAC_1435"/>
<dbReference type="KEGG" id="asc:ASAC_1435"/>
<dbReference type="Proteomes" id="UP000000346">
    <property type="component" value="Chromosome"/>
</dbReference>
<dbReference type="eggNOG" id="arCOG02304">
    <property type="taxonomic scope" value="Archaea"/>
</dbReference>
<dbReference type="AlphaFoldDB" id="D9PZ53"/>
<evidence type="ECO:0000256" key="1">
    <source>
        <dbReference type="ARBA" id="ARBA00022679"/>
    </source>
</evidence>
<dbReference type="EMBL" id="CP001742">
    <property type="protein sequence ID" value="ADL19840.1"/>
    <property type="molecule type" value="Genomic_DNA"/>
</dbReference>
<dbReference type="InterPro" id="IPR044855">
    <property type="entry name" value="CoA-Trfase_III_dom3_sf"/>
</dbReference>
<proteinExistence type="predicted"/>
<dbReference type="FunCoup" id="D9PZ53">
    <property type="interactions" value="14"/>
</dbReference>
<dbReference type="SUPFAM" id="SSF89796">
    <property type="entry name" value="CoA-transferase family III (CaiB/BaiF)"/>
    <property type="match status" value="1"/>
</dbReference>
<name>D9PZ53_ACIS3</name>
<keyword evidence="3" id="KW-1185">Reference proteome</keyword>
<gene>
    <name evidence="2" type="ordered locus">ASAC_1435</name>
</gene>
<dbReference type="HOGENOM" id="CLU_033975_2_1_2"/>
<protein>
    <submittedName>
        <fullName evidence="2">L-carnitine dehydratase/bile acid-inducible protein F</fullName>
    </submittedName>
</protein>
<dbReference type="OrthoDB" id="28444at2157"/>
<dbReference type="InParanoid" id="D9PZ53"/>